<organism evidence="3 4">
    <name type="scientific">Arthrobacter psychrolactophilus</name>
    <dbReference type="NCBI Taxonomy" id="92442"/>
    <lineage>
        <taxon>Bacteria</taxon>
        <taxon>Bacillati</taxon>
        <taxon>Actinomycetota</taxon>
        <taxon>Actinomycetes</taxon>
        <taxon>Micrococcales</taxon>
        <taxon>Micrococcaceae</taxon>
        <taxon>Arthrobacter</taxon>
    </lineage>
</organism>
<gene>
    <name evidence="3" type="ORF">CVS30_09050</name>
</gene>
<accession>A0A2V5ITJ3</accession>
<dbReference type="GO" id="GO:0071949">
    <property type="term" value="F:FAD binding"/>
    <property type="evidence" value="ECO:0007669"/>
    <property type="project" value="InterPro"/>
</dbReference>
<name>A0A2V5ITJ3_9MICC</name>
<reference evidence="3 4" key="1">
    <citation type="submission" date="2018-05" db="EMBL/GenBank/DDBJ databases">
        <title>Genetic diversity of glacier-inhabiting Cryobacterium bacteria in China and description of Cryobacterium mengkeensis sp. nov. and Arthrobacter glacialis sp. nov.</title>
        <authorList>
            <person name="Liu Q."/>
            <person name="Xin Y.-H."/>
        </authorList>
    </citation>
    <scope>NUCLEOTIDE SEQUENCE [LARGE SCALE GENOMIC DNA]</scope>
    <source>
        <strain evidence="3 4">B7</strain>
    </source>
</reference>
<sequence>MTTKLETNEWNWAGNYSYGAGEIHYPESIAELRTVVASASKVRALGSRHSFNPIADSEGVLVSLAKIAPEIEVDAAALTVSVSAGTTYGVLATELQKQGFALHNLASLPHISIAGAIATGTHGSGDGNGNLATSVLALSFIDANGAMYTVTRADTPDFAGYVVGLGSLGVLTRVTLRIEADYKVAQHVYTGLPWVTVLENYDAITSSAYSVSLFTDWSGDTVGQAWFKQRVGDGRAANFPEQLFGGAAALTESHPLPGVSAVNCTPQLGVAGHAADRLSHFRMDYLPSNGDEIQSEYLVPREHALAAIAAMRELRDVITPLLLVAEIRTIAADDLWLSGNYGRNGIGLHFTWRLDQAAVEGVLPLIEQALAPFGARPHWGKVFTADAATIAPLYPKFEDFKALVQLRDPHGKFRNDFLERTIFAA</sequence>
<dbReference type="SUPFAM" id="SSF56176">
    <property type="entry name" value="FAD-binding/transporter-associated domain-like"/>
    <property type="match status" value="1"/>
</dbReference>
<dbReference type="PANTHER" id="PTHR43762:SF1">
    <property type="entry name" value="D-ARABINONO-1,4-LACTONE OXIDASE"/>
    <property type="match status" value="1"/>
</dbReference>
<protein>
    <submittedName>
        <fullName evidence="3">FAD-binding protein</fullName>
    </submittedName>
</protein>
<dbReference type="RefSeq" id="WP_110485007.1">
    <property type="nucleotide sequence ID" value="NZ_QJVC01000006.1"/>
</dbReference>
<dbReference type="InterPro" id="IPR016169">
    <property type="entry name" value="FAD-bd_PCMH_sub2"/>
</dbReference>
<dbReference type="InterPro" id="IPR007173">
    <property type="entry name" value="ALO_C"/>
</dbReference>
<dbReference type="Gene3D" id="3.30.465.10">
    <property type="match status" value="1"/>
</dbReference>
<dbReference type="Pfam" id="PF04030">
    <property type="entry name" value="ALO"/>
    <property type="match status" value="1"/>
</dbReference>
<dbReference type="Gene3D" id="3.30.43.10">
    <property type="entry name" value="Uridine Diphospho-n-acetylenolpyruvylglucosamine Reductase, domain 2"/>
    <property type="match status" value="1"/>
</dbReference>
<dbReference type="EMBL" id="QJVC01000006">
    <property type="protein sequence ID" value="PYI38692.1"/>
    <property type="molecule type" value="Genomic_DNA"/>
</dbReference>
<dbReference type="Gene3D" id="3.30.70.2530">
    <property type="match status" value="1"/>
</dbReference>
<dbReference type="OrthoDB" id="9800184at2"/>
<dbReference type="GO" id="GO:0003885">
    <property type="term" value="F:D-arabinono-1,4-lactone oxidase activity"/>
    <property type="evidence" value="ECO:0007669"/>
    <property type="project" value="InterPro"/>
</dbReference>
<feature type="domain" description="FAD-binding PCMH-type" evidence="2">
    <location>
        <begin position="16"/>
        <end position="181"/>
    </location>
</feature>
<dbReference type="PROSITE" id="PS51387">
    <property type="entry name" value="FAD_PCMH"/>
    <property type="match status" value="1"/>
</dbReference>
<dbReference type="Proteomes" id="UP000247980">
    <property type="component" value="Unassembled WGS sequence"/>
</dbReference>
<proteinExistence type="predicted"/>
<dbReference type="InterPro" id="IPR036318">
    <property type="entry name" value="FAD-bd_PCMH-like_sf"/>
</dbReference>
<evidence type="ECO:0000313" key="3">
    <source>
        <dbReference type="EMBL" id="PYI38692.1"/>
    </source>
</evidence>
<dbReference type="InterPro" id="IPR016167">
    <property type="entry name" value="FAD-bd_PCMH_sub1"/>
</dbReference>
<dbReference type="GO" id="GO:0080049">
    <property type="term" value="F:L-gulono-1,4-lactone dehydrogenase activity"/>
    <property type="evidence" value="ECO:0007669"/>
    <property type="project" value="TreeGrafter"/>
</dbReference>
<evidence type="ECO:0000259" key="2">
    <source>
        <dbReference type="PROSITE" id="PS51387"/>
    </source>
</evidence>
<dbReference type="InterPro" id="IPR016171">
    <property type="entry name" value="Vanillyl_alc_oxidase_C-sub2"/>
</dbReference>
<comment type="caution">
    <text evidence="3">The sequence shown here is derived from an EMBL/GenBank/DDBJ whole genome shotgun (WGS) entry which is preliminary data.</text>
</comment>
<dbReference type="PIRSF" id="PIRSF000136">
    <property type="entry name" value="LGO_GLO"/>
    <property type="match status" value="1"/>
</dbReference>
<dbReference type="Gene3D" id="1.10.45.10">
    <property type="entry name" value="Vanillyl-alcohol Oxidase, Chain A, domain 4"/>
    <property type="match status" value="1"/>
</dbReference>
<evidence type="ECO:0000313" key="4">
    <source>
        <dbReference type="Proteomes" id="UP000247980"/>
    </source>
</evidence>
<evidence type="ECO:0000256" key="1">
    <source>
        <dbReference type="ARBA" id="ARBA00023002"/>
    </source>
</evidence>
<dbReference type="Pfam" id="PF01565">
    <property type="entry name" value="FAD_binding_4"/>
    <property type="match status" value="1"/>
</dbReference>
<dbReference type="AlphaFoldDB" id="A0A2V5ITJ3"/>
<dbReference type="GO" id="GO:0016020">
    <property type="term" value="C:membrane"/>
    <property type="evidence" value="ECO:0007669"/>
    <property type="project" value="InterPro"/>
</dbReference>
<dbReference type="InterPro" id="IPR010031">
    <property type="entry name" value="FAD_lactone_oxidase-like"/>
</dbReference>
<keyword evidence="4" id="KW-1185">Reference proteome</keyword>
<keyword evidence="1" id="KW-0560">Oxidoreductase</keyword>
<dbReference type="InterPro" id="IPR016166">
    <property type="entry name" value="FAD-bd_PCMH"/>
</dbReference>
<dbReference type="InterPro" id="IPR006094">
    <property type="entry name" value="Oxid_FAD_bind_N"/>
</dbReference>
<dbReference type="PANTHER" id="PTHR43762">
    <property type="entry name" value="L-GULONOLACTONE OXIDASE"/>
    <property type="match status" value="1"/>
</dbReference>
<dbReference type="Gene3D" id="3.30.70.2520">
    <property type="match status" value="1"/>
</dbReference>